<sequence length="70" mass="8258">MVYKESESDPGEAHLFTLSFALLLIYSIYTSIFGFVFNLFIEIFLYIVGFSNIFFLFRVLSLRVRKMNNN</sequence>
<comment type="caution">
    <text evidence="2">The sequence shown here is derived from an EMBL/GenBank/DDBJ whole genome shotgun (WGS) entry which is preliminary data.</text>
</comment>
<name>A0A2A2AIA8_9BURK</name>
<proteinExistence type="predicted"/>
<gene>
    <name evidence="2" type="ORF">CK625_07040</name>
</gene>
<evidence type="ECO:0000313" key="2">
    <source>
        <dbReference type="EMBL" id="PAT37349.1"/>
    </source>
</evidence>
<organism evidence="2 3">
    <name type="scientific">Vandammella animalimorsus</name>
    <dbReference type="NCBI Taxonomy" id="2029117"/>
    <lineage>
        <taxon>Bacteria</taxon>
        <taxon>Pseudomonadati</taxon>
        <taxon>Pseudomonadota</taxon>
        <taxon>Betaproteobacteria</taxon>
        <taxon>Burkholderiales</taxon>
        <taxon>Comamonadaceae</taxon>
        <taxon>Vandammella</taxon>
    </lineage>
</organism>
<evidence type="ECO:0000313" key="3">
    <source>
        <dbReference type="Proteomes" id="UP000218054"/>
    </source>
</evidence>
<dbReference type="AlphaFoldDB" id="A0A2A2AIA8"/>
<feature type="transmembrane region" description="Helical" evidence="1">
    <location>
        <begin position="35"/>
        <end position="57"/>
    </location>
</feature>
<keyword evidence="1" id="KW-0472">Membrane</keyword>
<dbReference type="EMBL" id="NSJB01000003">
    <property type="protein sequence ID" value="PAT37349.1"/>
    <property type="molecule type" value="Genomic_DNA"/>
</dbReference>
<dbReference type="Proteomes" id="UP000218054">
    <property type="component" value="Unassembled WGS sequence"/>
</dbReference>
<keyword evidence="1" id="KW-0812">Transmembrane</keyword>
<protein>
    <submittedName>
        <fullName evidence="2">Uncharacterized protein</fullName>
    </submittedName>
</protein>
<evidence type="ECO:0000256" key="1">
    <source>
        <dbReference type="SAM" id="Phobius"/>
    </source>
</evidence>
<accession>A0A2A2AIA8</accession>
<keyword evidence="3" id="KW-1185">Reference proteome</keyword>
<feature type="transmembrane region" description="Helical" evidence="1">
    <location>
        <begin position="12"/>
        <end position="29"/>
    </location>
</feature>
<keyword evidence="1" id="KW-1133">Transmembrane helix</keyword>
<reference evidence="2 3" key="1">
    <citation type="submission" date="2017-08" db="EMBL/GenBank/DDBJ databases">
        <title>WGS of Clinical strains of the CDC Group NO-1 linked to zoonotic infections in humans.</title>
        <authorList>
            <person name="Bernier A.-M."/>
            <person name="Bernard K."/>
        </authorList>
    </citation>
    <scope>NUCLEOTIDE SEQUENCE [LARGE SCALE GENOMIC DNA]</scope>
    <source>
        <strain evidence="2 3">NML00-0135</strain>
    </source>
</reference>